<comment type="caution">
    <text evidence="1">The sequence shown here is derived from an EMBL/GenBank/DDBJ whole genome shotgun (WGS) entry which is preliminary data.</text>
</comment>
<dbReference type="AlphaFoldDB" id="A0A9R1UXP8"/>
<accession>A0A9R1UXP8</accession>
<proteinExistence type="predicted"/>
<organism evidence="1 2">
    <name type="scientific">Lactuca sativa</name>
    <name type="common">Garden lettuce</name>
    <dbReference type="NCBI Taxonomy" id="4236"/>
    <lineage>
        <taxon>Eukaryota</taxon>
        <taxon>Viridiplantae</taxon>
        <taxon>Streptophyta</taxon>
        <taxon>Embryophyta</taxon>
        <taxon>Tracheophyta</taxon>
        <taxon>Spermatophyta</taxon>
        <taxon>Magnoliopsida</taxon>
        <taxon>eudicotyledons</taxon>
        <taxon>Gunneridae</taxon>
        <taxon>Pentapetalae</taxon>
        <taxon>asterids</taxon>
        <taxon>campanulids</taxon>
        <taxon>Asterales</taxon>
        <taxon>Asteraceae</taxon>
        <taxon>Cichorioideae</taxon>
        <taxon>Cichorieae</taxon>
        <taxon>Lactucinae</taxon>
        <taxon>Lactuca</taxon>
    </lineage>
</organism>
<evidence type="ECO:0000313" key="2">
    <source>
        <dbReference type="Proteomes" id="UP000235145"/>
    </source>
</evidence>
<name>A0A9R1UXP8_LACSA</name>
<protein>
    <submittedName>
        <fullName evidence="1">Uncharacterized protein</fullName>
    </submittedName>
</protein>
<dbReference type="Proteomes" id="UP000235145">
    <property type="component" value="Unassembled WGS sequence"/>
</dbReference>
<evidence type="ECO:0000313" key="1">
    <source>
        <dbReference type="EMBL" id="KAJ0194700.1"/>
    </source>
</evidence>
<reference evidence="1 2" key="1">
    <citation type="journal article" date="2017" name="Nat. Commun.">
        <title>Genome assembly with in vitro proximity ligation data and whole-genome triplication in lettuce.</title>
        <authorList>
            <person name="Reyes-Chin-Wo S."/>
            <person name="Wang Z."/>
            <person name="Yang X."/>
            <person name="Kozik A."/>
            <person name="Arikit S."/>
            <person name="Song C."/>
            <person name="Xia L."/>
            <person name="Froenicke L."/>
            <person name="Lavelle D.O."/>
            <person name="Truco M.J."/>
            <person name="Xia R."/>
            <person name="Zhu S."/>
            <person name="Xu C."/>
            <person name="Xu H."/>
            <person name="Xu X."/>
            <person name="Cox K."/>
            <person name="Korf I."/>
            <person name="Meyers B.C."/>
            <person name="Michelmore R.W."/>
        </authorList>
    </citation>
    <scope>NUCLEOTIDE SEQUENCE [LARGE SCALE GENOMIC DNA]</scope>
    <source>
        <strain evidence="2">cv. Salinas</strain>
        <tissue evidence="1">Seedlings</tissue>
    </source>
</reference>
<keyword evidence="2" id="KW-1185">Reference proteome</keyword>
<sequence length="92" mass="10697">MWGNSFFDFAFSSTRGISGGIFCVWNSFVFQKIKVFSDENFVAVEGVWHPINTLVMFVSSYAPQSIKDKRNLWLKLLLLIKKWNTTVLFMGY</sequence>
<gene>
    <name evidence="1" type="ORF">LSAT_V11C700351780</name>
</gene>
<dbReference type="EMBL" id="NBSK02000007">
    <property type="protein sequence ID" value="KAJ0194700.1"/>
    <property type="molecule type" value="Genomic_DNA"/>
</dbReference>